<evidence type="ECO:0000256" key="4">
    <source>
        <dbReference type="PROSITE-ProRule" id="PRU01024"/>
    </source>
</evidence>
<keyword evidence="8" id="KW-1185">Reference proteome</keyword>
<dbReference type="PROSITE" id="PS50926">
    <property type="entry name" value="TRAM"/>
    <property type="match status" value="1"/>
</dbReference>
<evidence type="ECO:0000313" key="7">
    <source>
        <dbReference type="EMBL" id="MDG4944843.1"/>
    </source>
</evidence>
<dbReference type="SUPFAM" id="SSF50249">
    <property type="entry name" value="Nucleic acid-binding proteins"/>
    <property type="match status" value="1"/>
</dbReference>
<dbReference type="Pfam" id="PF05958">
    <property type="entry name" value="tRNA_U5-meth_tr"/>
    <property type="match status" value="1"/>
</dbReference>
<dbReference type="Gene3D" id="3.40.50.150">
    <property type="entry name" value="Vaccinia Virus protein VP39"/>
    <property type="match status" value="1"/>
</dbReference>
<dbReference type="PANTHER" id="PTHR11061:SF30">
    <property type="entry name" value="TRNA (URACIL(54)-C(5))-METHYLTRANSFERASE"/>
    <property type="match status" value="1"/>
</dbReference>
<dbReference type="CDD" id="cd02440">
    <property type="entry name" value="AdoMet_MTases"/>
    <property type="match status" value="1"/>
</dbReference>
<dbReference type="PROSITE" id="PS51687">
    <property type="entry name" value="SAM_MT_RNA_M5U"/>
    <property type="match status" value="1"/>
</dbReference>
<dbReference type="InterPro" id="IPR012340">
    <property type="entry name" value="NA-bd_OB-fold"/>
</dbReference>
<dbReference type="NCBIfam" id="TIGR00479">
    <property type="entry name" value="rumA"/>
    <property type="match status" value="1"/>
</dbReference>
<evidence type="ECO:0000256" key="3">
    <source>
        <dbReference type="ARBA" id="ARBA00022691"/>
    </source>
</evidence>
<reference evidence="7" key="1">
    <citation type="submission" date="2022-07" db="EMBL/GenBank/DDBJ databases">
        <title>Description and genome-wide analysis of Profundicola chukchiensis gen. nov., sp. nov., marine bacteria isolated from bottom sediments of the Chukchi Sea.</title>
        <authorList>
            <person name="Romanenko L."/>
            <person name="Otstavnykh N."/>
            <person name="Kurilenko V."/>
            <person name="Eremeev V."/>
            <person name="Velansky P."/>
            <person name="Mikhailov V."/>
            <person name="Isaeva M."/>
        </authorList>
    </citation>
    <scope>NUCLEOTIDE SEQUENCE</scope>
    <source>
        <strain evidence="7">KMM 9713</strain>
    </source>
</reference>
<proteinExistence type="inferred from homology"/>
<sequence>MRRKRPPLIIENIKLTTAGAKGAAIGKTEEGKTVFVRNAVPGDTVNIRVTKRNKRFFEGIVTEVLEESPHRIQPECQHFGVCGGCKWQNMGYDTQLFYKEKEVKDNLERIGKINVDHCSPIMGSKEIFFYRNKLEFSFSNQRWITEDEMQENEVIEDRNALGFHIPGRWSKILDVKKCWLQEDPSNAIRLEVKKFADEHDYEFFDPVEQAGFLRTLMIRTTTTGQVMVMIQFFKENEEQRIMLLEHLKQTFPQITSLLYAINPKGNDSVYDLDIKTYAGEDFIMEEMEGLNFKIGPKSFYQTNPKQAYELYKVARDFANLSGNELVYDLYTGTGTIAQFVSKKAQKVIGVESVQEAIDAAQENAKFNNIDNCEFLCGDMKDVLNDDFVAKYGQPDVIITDPPRNGMHPKVVENILKIAPEKVVYVSCNSATQARDLNLMKDDYDIVKIQPVDMFPQTYHVENVVLMQRKS</sequence>
<feature type="active site" description="Nucleophile" evidence="4">
    <location>
        <position position="427"/>
    </location>
</feature>
<keyword evidence="1 4" id="KW-0489">Methyltransferase</keyword>
<dbReference type="GO" id="GO:0070475">
    <property type="term" value="P:rRNA base methylation"/>
    <property type="evidence" value="ECO:0007669"/>
    <property type="project" value="TreeGrafter"/>
</dbReference>
<dbReference type="InterPro" id="IPR030390">
    <property type="entry name" value="MeTrfase_TrmA_AS"/>
</dbReference>
<comment type="similarity">
    <text evidence="4">Belongs to the class I-like SAM-binding methyltransferase superfamily. RNA M5U methyltransferase family.</text>
</comment>
<feature type="binding site" evidence="4">
    <location>
        <position position="351"/>
    </location>
    <ligand>
        <name>S-adenosyl-L-methionine</name>
        <dbReference type="ChEBI" id="CHEBI:59789"/>
    </ligand>
</feature>
<dbReference type="RefSeq" id="WP_304419595.1">
    <property type="nucleotide sequence ID" value="NZ_JANCMU010000001.1"/>
</dbReference>
<evidence type="ECO:0000313" key="8">
    <source>
        <dbReference type="Proteomes" id="UP001152599"/>
    </source>
</evidence>
<evidence type="ECO:0000256" key="5">
    <source>
        <dbReference type="PROSITE-ProRule" id="PRU10015"/>
    </source>
</evidence>
<dbReference type="SUPFAM" id="SSF53335">
    <property type="entry name" value="S-adenosyl-L-methionine-dependent methyltransferases"/>
    <property type="match status" value="1"/>
</dbReference>
<evidence type="ECO:0000259" key="6">
    <source>
        <dbReference type="PROSITE" id="PS50926"/>
    </source>
</evidence>
<dbReference type="GO" id="GO:0070041">
    <property type="term" value="F:rRNA (uridine-C5-)-methyltransferase activity"/>
    <property type="evidence" value="ECO:0007669"/>
    <property type="project" value="TreeGrafter"/>
</dbReference>
<dbReference type="InterPro" id="IPR029063">
    <property type="entry name" value="SAM-dependent_MTases_sf"/>
</dbReference>
<dbReference type="AlphaFoldDB" id="A0A9X4MU14"/>
<dbReference type="Gene3D" id="2.40.50.140">
    <property type="entry name" value="Nucleic acid-binding proteins"/>
    <property type="match status" value="1"/>
</dbReference>
<dbReference type="EMBL" id="JANCMU010000001">
    <property type="protein sequence ID" value="MDG4944843.1"/>
    <property type="molecule type" value="Genomic_DNA"/>
</dbReference>
<keyword evidence="3 4" id="KW-0949">S-adenosyl-L-methionine</keyword>
<protein>
    <submittedName>
        <fullName evidence="7">23S rRNA (Uracil(1939)-C(5))-methyltransferase RlmD</fullName>
        <ecNumber evidence="7">2.1.1.190</ecNumber>
    </submittedName>
</protein>
<feature type="binding site" evidence="4">
    <location>
        <position position="330"/>
    </location>
    <ligand>
        <name>S-adenosyl-L-methionine</name>
        <dbReference type="ChEBI" id="CHEBI:59789"/>
    </ligand>
</feature>
<dbReference type="FunFam" id="3.40.50.150:FF:000009">
    <property type="entry name" value="23S rRNA (Uracil(1939)-C(5))-methyltransferase RlmD"/>
    <property type="match status" value="1"/>
</dbReference>
<dbReference type="Pfam" id="PF01938">
    <property type="entry name" value="TRAM"/>
    <property type="match status" value="1"/>
</dbReference>
<comment type="caution">
    <text evidence="7">The sequence shown here is derived from an EMBL/GenBank/DDBJ whole genome shotgun (WGS) entry which is preliminary data.</text>
</comment>
<dbReference type="PROSITE" id="PS01231">
    <property type="entry name" value="TRMA_2"/>
    <property type="match status" value="1"/>
</dbReference>
<feature type="active site" evidence="5">
    <location>
        <position position="427"/>
    </location>
</feature>
<dbReference type="PROSITE" id="PS01230">
    <property type="entry name" value="TRMA_1"/>
    <property type="match status" value="1"/>
</dbReference>
<feature type="binding site" evidence="4">
    <location>
        <position position="400"/>
    </location>
    <ligand>
        <name>S-adenosyl-L-methionine</name>
        <dbReference type="ChEBI" id="CHEBI:59789"/>
    </ligand>
</feature>
<gene>
    <name evidence="7" type="primary">rlmD</name>
    <name evidence="7" type="ORF">NMK71_00300</name>
</gene>
<evidence type="ECO:0000256" key="1">
    <source>
        <dbReference type="ARBA" id="ARBA00022603"/>
    </source>
</evidence>
<dbReference type="Proteomes" id="UP001152599">
    <property type="component" value="Unassembled WGS sequence"/>
</dbReference>
<dbReference type="InterPro" id="IPR002792">
    <property type="entry name" value="TRAM_dom"/>
</dbReference>
<name>A0A9X4MU14_9FLAO</name>
<feature type="domain" description="TRAM" evidence="6">
    <location>
        <begin position="1"/>
        <end position="63"/>
    </location>
</feature>
<organism evidence="7 8">
    <name type="scientific">Profundicola chukchiensis</name>
    <dbReference type="NCBI Taxonomy" id="2961959"/>
    <lineage>
        <taxon>Bacteria</taxon>
        <taxon>Pseudomonadati</taxon>
        <taxon>Bacteroidota</taxon>
        <taxon>Flavobacteriia</taxon>
        <taxon>Flavobacteriales</taxon>
        <taxon>Weeksellaceae</taxon>
        <taxon>Profundicola</taxon>
    </lineage>
</organism>
<accession>A0A9X4MU14</accession>
<dbReference type="InterPro" id="IPR010280">
    <property type="entry name" value="U5_MeTrfase_fam"/>
</dbReference>
<dbReference type="InterPro" id="IPR030391">
    <property type="entry name" value="MeTrfase_TrmA_CS"/>
</dbReference>
<feature type="binding site" evidence="4">
    <location>
        <position position="301"/>
    </location>
    <ligand>
        <name>S-adenosyl-L-methionine</name>
        <dbReference type="ChEBI" id="CHEBI:59789"/>
    </ligand>
</feature>
<keyword evidence="2 4" id="KW-0808">Transferase</keyword>
<dbReference type="Gene3D" id="2.40.50.1070">
    <property type="match status" value="1"/>
</dbReference>
<evidence type="ECO:0000256" key="2">
    <source>
        <dbReference type="ARBA" id="ARBA00022679"/>
    </source>
</evidence>
<dbReference type="EC" id="2.1.1.190" evidence="7"/>
<dbReference type="PANTHER" id="PTHR11061">
    <property type="entry name" value="RNA M5U METHYLTRANSFERASE"/>
    <property type="match status" value="1"/>
</dbReference>